<comment type="caution">
    <text evidence="2">The sequence shown here is derived from an EMBL/GenBank/DDBJ whole genome shotgun (WGS) entry which is preliminary data.</text>
</comment>
<gene>
    <name evidence="2" type="ORF">CJOHNSTONI_LOCUS8270</name>
</gene>
<sequence length="77" mass="8184">MTTTTTTTSSSSPSSSSSSSSVVATAAGAAAKPNVDHRHDNISSNSREFPVSSDSKGKLRKYFRWKHSLSLLLNTSH</sequence>
<proteinExistence type="predicted"/>
<evidence type="ECO:0000313" key="2">
    <source>
        <dbReference type="EMBL" id="CAG9538574.1"/>
    </source>
</evidence>
<evidence type="ECO:0000313" key="3">
    <source>
        <dbReference type="Proteomes" id="UP000746747"/>
    </source>
</evidence>
<feature type="compositionally biased region" description="Low complexity" evidence="1">
    <location>
        <begin position="1"/>
        <end position="31"/>
    </location>
</feature>
<dbReference type="EMBL" id="CAKAEH010001675">
    <property type="protein sequence ID" value="CAG9538574.1"/>
    <property type="molecule type" value="Genomic_DNA"/>
</dbReference>
<dbReference type="AlphaFoldDB" id="A0A8J2PX67"/>
<organism evidence="2 3">
    <name type="scientific">Cercopithifilaria johnstoni</name>
    <dbReference type="NCBI Taxonomy" id="2874296"/>
    <lineage>
        <taxon>Eukaryota</taxon>
        <taxon>Metazoa</taxon>
        <taxon>Ecdysozoa</taxon>
        <taxon>Nematoda</taxon>
        <taxon>Chromadorea</taxon>
        <taxon>Rhabditida</taxon>
        <taxon>Spirurina</taxon>
        <taxon>Spiruromorpha</taxon>
        <taxon>Filarioidea</taxon>
        <taxon>Onchocercidae</taxon>
        <taxon>Cercopithifilaria</taxon>
    </lineage>
</organism>
<protein>
    <submittedName>
        <fullName evidence="2">Uncharacterized protein</fullName>
    </submittedName>
</protein>
<evidence type="ECO:0000256" key="1">
    <source>
        <dbReference type="SAM" id="MobiDB-lite"/>
    </source>
</evidence>
<keyword evidence="3" id="KW-1185">Reference proteome</keyword>
<feature type="region of interest" description="Disordered" evidence="1">
    <location>
        <begin position="1"/>
        <end position="57"/>
    </location>
</feature>
<name>A0A8J2PX67_9BILA</name>
<accession>A0A8J2PX67</accession>
<reference evidence="2" key="1">
    <citation type="submission" date="2021-09" db="EMBL/GenBank/DDBJ databases">
        <authorList>
            <consortium name="Pathogen Informatics"/>
        </authorList>
    </citation>
    <scope>NUCLEOTIDE SEQUENCE</scope>
</reference>
<dbReference type="Proteomes" id="UP000746747">
    <property type="component" value="Unassembled WGS sequence"/>
</dbReference>